<feature type="region of interest" description="Disordered" evidence="1">
    <location>
        <begin position="255"/>
        <end position="298"/>
    </location>
</feature>
<gene>
    <name evidence="2" type="ORF">Taro_045774</name>
</gene>
<feature type="compositionally biased region" description="Acidic residues" evidence="1">
    <location>
        <begin position="258"/>
        <end position="268"/>
    </location>
</feature>
<dbReference type="OrthoDB" id="307488at2759"/>
<reference evidence="2" key="1">
    <citation type="submission" date="2017-07" db="EMBL/GenBank/DDBJ databases">
        <title>Taro Niue Genome Assembly and Annotation.</title>
        <authorList>
            <person name="Atibalentja N."/>
            <person name="Keating K."/>
            <person name="Fields C.J."/>
        </authorList>
    </citation>
    <scope>NUCLEOTIDE SEQUENCE</scope>
    <source>
        <strain evidence="2">Niue_2</strain>
        <tissue evidence="2">Leaf</tissue>
    </source>
</reference>
<dbReference type="GO" id="GO:0005634">
    <property type="term" value="C:nucleus"/>
    <property type="evidence" value="ECO:0007669"/>
    <property type="project" value="TreeGrafter"/>
</dbReference>
<dbReference type="Pfam" id="PF07491">
    <property type="entry name" value="PPI_Ypi1"/>
    <property type="match status" value="1"/>
</dbReference>
<dbReference type="InterPro" id="IPR011107">
    <property type="entry name" value="PPI_Ypi1"/>
</dbReference>
<dbReference type="AlphaFoldDB" id="A0A843X4P9"/>
<feature type="compositionally biased region" description="Low complexity" evidence="1">
    <location>
        <begin position="198"/>
        <end position="211"/>
    </location>
</feature>
<protein>
    <recommendedName>
        <fullName evidence="4">Type 1 phosphatases regulator ypi1</fullName>
    </recommendedName>
</protein>
<evidence type="ECO:0000256" key="1">
    <source>
        <dbReference type="SAM" id="MobiDB-lite"/>
    </source>
</evidence>
<evidence type="ECO:0000313" key="3">
    <source>
        <dbReference type="Proteomes" id="UP000652761"/>
    </source>
</evidence>
<accession>A0A843X4P9</accession>
<dbReference type="EMBL" id="NMUH01005476">
    <property type="protein sequence ID" value="MQM12855.1"/>
    <property type="molecule type" value="Genomic_DNA"/>
</dbReference>
<sequence length="298" mass="32513">MVGRAAVDHSGTVVLNHARATESSGTVDTSPTTPTPRFPLLPHLRHPLPCFPLPTCVRPPHPCFLLPSPTSDTPLPCLPSPPQFARCQVLYLLSWSVFNCQLKRGHARRNQWDPHGVSAFWQHIVSSPSSRIRLGVPPMKWVIVPCINLQREALYHGTPLFLWSSYRHSNSHETERKRRPEMARPLTGAAAGTLTLTVQDGSSSSSSSSSSRPRETVVLRLSRPKKKVTWKEGTVDNEFLGRKSSKKCCIFHKQKPFDEDDSDGDEDGCGGRSGGGDGADKGHEAGTSGCCSSHGGGH</sequence>
<dbReference type="GO" id="GO:0008157">
    <property type="term" value="F:protein phosphatase 1 binding"/>
    <property type="evidence" value="ECO:0007669"/>
    <property type="project" value="TreeGrafter"/>
</dbReference>
<evidence type="ECO:0008006" key="4">
    <source>
        <dbReference type="Google" id="ProtNLM"/>
    </source>
</evidence>
<comment type="caution">
    <text evidence="2">The sequence shown here is derived from an EMBL/GenBank/DDBJ whole genome shotgun (WGS) entry which is preliminary data.</text>
</comment>
<organism evidence="2 3">
    <name type="scientific">Colocasia esculenta</name>
    <name type="common">Wild taro</name>
    <name type="synonym">Arum esculentum</name>
    <dbReference type="NCBI Taxonomy" id="4460"/>
    <lineage>
        <taxon>Eukaryota</taxon>
        <taxon>Viridiplantae</taxon>
        <taxon>Streptophyta</taxon>
        <taxon>Embryophyta</taxon>
        <taxon>Tracheophyta</taxon>
        <taxon>Spermatophyta</taxon>
        <taxon>Magnoliopsida</taxon>
        <taxon>Liliopsida</taxon>
        <taxon>Araceae</taxon>
        <taxon>Aroideae</taxon>
        <taxon>Colocasieae</taxon>
        <taxon>Colocasia</taxon>
    </lineage>
</organism>
<feature type="region of interest" description="Disordered" evidence="1">
    <location>
        <begin position="198"/>
        <end position="220"/>
    </location>
</feature>
<feature type="compositionally biased region" description="Low complexity" evidence="1">
    <location>
        <begin position="285"/>
        <end position="298"/>
    </location>
</feature>
<evidence type="ECO:0000313" key="2">
    <source>
        <dbReference type="EMBL" id="MQM12855.1"/>
    </source>
</evidence>
<name>A0A843X4P9_COLES</name>
<dbReference type="GO" id="GO:0004865">
    <property type="term" value="F:protein serine/threonine phosphatase inhibitor activity"/>
    <property type="evidence" value="ECO:0007669"/>
    <property type="project" value="InterPro"/>
</dbReference>
<keyword evidence="3" id="KW-1185">Reference proteome</keyword>
<dbReference type="PANTHER" id="PTHR20835:SF0">
    <property type="entry name" value="E3 UBIQUITIN-PROTEIN LIGASE PPP1R11"/>
    <property type="match status" value="1"/>
</dbReference>
<dbReference type="Proteomes" id="UP000652761">
    <property type="component" value="Unassembled WGS sequence"/>
</dbReference>
<proteinExistence type="predicted"/>
<dbReference type="PANTHER" id="PTHR20835">
    <property type="entry name" value="E3 UBIQUITIN-PROTEIN LIGASE PPP1R11-RELATED"/>
    <property type="match status" value="1"/>
</dbReference>